<protein>
    <submittedName>
        <fullName evidence="3">Putaive exported protein</fullName>
    </submittedName>
</protein>
<evidence type="ECO:0000313" key="3">
    <source>
        <dbReference type="EMBL" id="CBW27521.1"/>
    </source>
</evidence>
<keyword evidence="1" id="KW-0732">Signal</keyword>
<sequence length="274" mass="31299">MKKAILFLAVFLASQLTTYAWLGVEVPKDDKVLTNYGSSKQDSINGEAFNVFVWNIYKAKKEGWDSQFKSVIKDYDLFLLQEMLTTENVLNIFSHTEGVSFTGATSFMYKKDGKRTGVATGSKVEPTWQKFLRSKKREPVLSTPKITLFTKYPIKNSEKELLVVNIHAINFVSSLSLHSQLQDAADIIKKHNGPSVFAGDFNTWTLEKQLFLKKITKEVGMKEVEFKNDTRKKMFGFILDFIFVKNLQVLDSQVHNDLYSSDHKAISAQLKMIK</sequence>
<accession>E1WXK4</accession>
<dbReference type="PATRIC" id="fig|862908.3.peg.2620"/>
<keyword evidence="4" id="KW-1185">Reference proteome</keyword>
<evidence type="ECO:0000256" key="1">
    <source>
        <dbReference type="SAM" id="SignalP"/>
    </source>
</evidence>
<dbReference type="Proteomes" id="UP000008963">
    <property type="component" value="Chromosome"/>
</dbReference>
<dbReference type="SUPFAM" id="SSF56219">
    <property type="entry name" value="DNase I-like"/>
    <property type="match status" value="1"/>
</dbReference>
<proteinExistence type="predicted"/>
<dbReference type="GO" id="GO:0003824">
    <property type="term" value="F:catalytic activity"/>
    <property type="evidence" value="ECO:0007669"/>
    <property type="project" value="InterPro"/>
</dbReference>
<dbReference type="Gene3D" id="3.60.10.10">
    <property type="entry name" value="Endonuclease/exonuclease/phosphatase"/>
    <property type="match status" value="1"/>
</dbReference>
<dbReference type="InterPro" id="IPR005135">
    <property type="entry name" value="Endo/exonuclease/phosphatase"/>
</dbReference>
<dbReference type="NCBIfam" id="NF003842">
    <property type="entry name" value="PRK05421.1-4"/>
    <property type="match status" value="1"/>
</dbReference>
<dbReference type="eggNOG" id="COG3021">
    <property type="taxonomic scope" value="Bacteria"/>
</dbReference>
<evidence type="ECO:0000313" key="4">
    <source>
        <dbReference type="Proteomes" id="UP000008963"/>
    </source>
</evidence>
<reference evidence="4" key="1">
    <citation type="journal article" date="2013" name="ISME J.">
        <title>A small predatory core genome in the divergent marine Bacteriovorax marinus SJ and the terrestrial Bdellovibrio bacteriovorus.</title>
        <authorList>
            <person name="Crossman L.C."/>
            <person name="Chen H."/>
            <person name="Cerdeno-Tarraga A.M."/>
            <person name="Brooks K."/>
            <person name="Quail M.A."/>
            <person name="Pineiro S.A."/>
            <person name="Hobley L."/>
            <person name="Sockett R.E."/>
            <person name="Bentley S.D."/>
            <person name="Parkhill J."/>
            <person name="Williams H.N."/>
            <person name="Stine O.C."/>
        </authorList>
    </citation>
    <scope>NUCLEOTIDE SEQUENCE [LARGE SCALE GENOMIC DNA]</scope>
    <source>
        <strain evidence="4">ATCC BAA-682 / DSM 15412 / SJ</strain>
    </source>
</reference>
<dbReference type="NCBIfam" id="NF003840">
    <property type="entry name" value="PRK05421.1-2"/>
    <property type="match status" value="1"/>
</dbReference>
<dbReference type="InterPro" id="IPR036691">
    <property type="entry name" value="Endo/exonu/phosph_ase_sf"/>
</dbReference>
<dbReference type="OrthoDB" id="5291591at2"/>
<dbReference type="AlphaFoldDB" id="E1WXK4"/>
<evidence type="ECO:0000259" key="2">
    <source>
        <dbReference type="Pfam" id="PF03372"/>
    </source>
</evidence>
<gene>
    <name evidence="3" type="ordered locus">BMS_2744</name>
</gene>
<dbReference type="EMBL" id="FQ312005">
    <property type="protein sequence ID" value="CBW27521.1"/>
    <property type="molecule type" value="Genomic_DNA"/>
</dbReference>
<organism evidence="3 4">
    <name type="scientific">Halobacteriovorax marinus (strain ATCC BAA-682 / DSM 15412 / SJ)</name>
    <name type="common">Bacteriovorax marinus</name>
    <dbReference type="NCBI Taxonomy" id="862908"/>
    <lineage>
        <taxon>Bacteria</taxon>
        <taxon>Pseudomonadati</taxon>
        <taxon>Bdellovibrionota</taxon>
        <taxon>Bacteriovoracia</taxon>
        <taxon>Bacteriovoracales</taxon>
        <taxon>Halobacteriovoraceae</taxon>
        <taxon>Halobacteriovorax</taxon>
    </lineage>
</organism>
<dbReference type="KEGG" id="bmx:BMS_2744"/>
<dbReference type="STRING" id="862908.BMS_2744"/>
<feature type="signal peptide" evidence="1">
    <location>
        <begin position="1"/>
        <end position="19"/>
    </location>
</feature>
<dbReference type="Pfam" id="PF03372">
    <property type="entry name" value="Exo_endo_phos"/>
    <property type="match status" value="1"/>
</dbReference>
<feature type="domain" description="Endonuclease/exonuclease/phosphatase" evidence="2">
    <location>
        <begin position="54"/>
        <end position="263"/>
    </location>
</feature>
<dbReference type="RefSeq" id="WP_014245296.1">
    <property type="nucleotide sequence ID" value="NC_016620.1"/>
</dbReference>
<dbReference type="HOGENOM" id="CLU_083563_0_0_7"/>
<feature type="chain" id="PRO_5003154139" evidence="1">
    <location>
        <begin position="20"/>
        <end position="274"/>
    </location>
</feature>
<name>E1WXK4_HALMS</name>